<gene>
    <name evidence="1" type="ORF">SPELUC_LOCUS10557</name>
</gene>
<evidence type="ECO:0000313" key="2">
    <source>
        <dbReference type="Proteomes" id="UP000789366"/>
    </source>
</evidence>
<evidence type="ECO:0000313" key="1">
    <source>
        <dbReference type="EMBL" id="CAG8687193.1"/>
    </source>
</evidence>
<reference evidence="1" key="1">
    <citation type="submission" date="2021-06" db="EMBL/GenBank/DDBJ databases">
        <authorList>
            <person name="Kallberg Y."/>
            <person name="Tangrot J."/>
            <person name="Rosling A."/>
        </authorList>
    </citation>
    <scope>NUCLEOTIDE SEQUENCE</scope>
    <source>
        <strain evidence="1">28 12/20/2015</strain>
    </source>
</reference>
<feature type="non-terminal residue" evidence="1">
    <location>
        <position position="1"/>
    </location>
</feature>
<dbReference type="Proteomes" id="UP000789366">
    <property type="component" value="Unassembled WGS sequence"/>
</dbReference>
<dbReference type="EMBL" id="CAJVPW010019968">
    <property type="protein sequence ID" value="CAG8687193.1"/>
    <property type="molecule type" value="Genomic_DNA"/>
</dbReference>
<sequence>ISICEFIEIDNKYITSKIPKIEDIIAEMQEDEDEKESKKPVKSVTTIQAIAEVDLILDYIEQPNANIEINIKVFAELKQIRKELDYSILGLVYINKIG</sequence>
<proteinExistence type="predicted"/>
<protein>
    <submittedName>
        <fullName evidence="1">2111_t:CDS:1</fullName>
    </submittedName>
</protein>
<keyword evidence="2" id="KW-1185">Reference proteome</keyword>
<name>A0ACA9P177_9GLOM</name>
<comment type="caution">
    <text evidence="1">The sequence shown here is derived from an EMBL/GenBank/DDBJ whole genome shotgun (WGS) entry which is preliminary data.</text>
</comment>
<organism evidence="1 2">
    <name type="scientific">Cetraspora pellucida</name>
    <dbReference type="NCBI Taxonomy" id="1433469"/>
    <lineage>
        <taxon>Eukaryota</taxon>
        <taxon>Fungi</taxon>
        <taxon>Fungi incertae sedis</taxon>
        <taxon>Mucoromycota</taxon>
        <taxon>Glomeromycotina</taxon>
        <taxon>Glomeromycetes</taxon>
        <taxon>Diversisporales</taxon>
        <taxon>Gigasporaceae</taxon>
        <taxon>Cetraspora</taxon>
    </lineage>
</organism>
<accession>A0ACA9P177</accession>